<organism evidence="2 3">
    <name type="scientific">Microvenator marinus</name>
    <dbReference type="NCBI Taxonomy" id="2600177"/>
    <lineage>
        <taxon>Bacteria</taxon>
        <taxon>Deltaproteobacteria</taxon>
        <taxon>Bradymonadales</taxon>
        <taxon>Microvenatoraceae</taxon>
        <taxon>Microvenator</taxon>
    </lineage>
</organism>
<evidence type="ECO:0000313" key="3">
    <source>
        <dbReference type="Proteomes" id="UP000321595"/>
    </source>
</evidence>
<dbReference type="Proteomes" id="UP000321595">
    <property type="component" value="Chromosome"/>
</dbReference>
<keyword evidence="1" id="KW-0472">Membrane</keyword>
<dbReference type="KEGG" id="bbae:FRD01_17610"/>
<keyword evidence="1" id="KW-0812">Transmembrane</keyword>
<evidence type="ECO:0000256" key="1">
    <source>
        <dbReference type="SAM" id="Phobius"/>
    </source>
</evidence>
<reference evidence="2 3" key="1">
    <citation type="submission" date="2019-08" db="EMBL/GenBank/DDBJ databases">
        <authorList>
            <person name="Liang Q."/>
        </authorList>
    </citation>
    <scope>NUCLEOTIDE SEQUENCE [LARGE SCALE GENOMIC DNA]</scope>
    <source>
        <strain evidence="2 3">V1718</strain>
    </source>
</reference>
<dbReference type="RefSeq" id="WP_146961968.1">
    <property type="nucleotide sequence ID" value="NZ_CP042467.1"/>
</dbReference>
<dbReference type="EMBL" id="CP042467">
    <property type="protein sequence ID" value="QED29023.1"/>
    <property type="molecule type" value="Genomic_DNA"/>
</dbReference>
<name>A0A5B8XYA3_9DELT</name>
<dbReference type="OrthoDB" id="9940411at2"/>
<dbReference type="AlphaFoldDB" id="A0A5B8XYA3"/>
<protein>
    <submittedName>
        <fullName evidence="2">Uncharacterized protein</fullName>
    </submittedName>
</protein>
<gene>
    <name evidence="2" type="ORF">FRD01_17610</name>
</gene>
<sequence>MNNTVRNVLGFLKTTGIVILIFILIITVAILSPFAYRMATNTDFVAAEWHDNKERRFDRLPRERMASDVVDWLMDERPTPDEVLDRLGEPHRRFESDEWRGDFSYWLGDSSGSLLTLEIWFHEEKVSRASVRQH</sequence>
<keyword evidence="1" id="KW-1133">Transmembrane helix</keyword>
<keyword evidence="3" id="KW-1185">Reference proteome</keyword>
<accession>A0A5B8XYA3</accession>
<feature type="transmembrane region" description="Helical" evidence="1">
    <location>
        <begin position="16"/>
        <end position="36"/>
    </location>
</feature>
<proteinExistence type="predicted"/>
<evidence type="ECO:0000313" key="2">
    <source>
        <dbReference type="EMBL" id="QED29023.1"/>
    </source>
</evidence>